<dbReference type="SUPFAM" id="SSF46689">
    <property type="entry name" value="Homeodomain-like"/>
    <property type="match status" value="1"/>
</dbReference>
<dbReference type="InterPro" id="IPR001789">
    <property type="entry name" value="Sig_transdc_resp-reg_receiver"/>
</dbReference>
<dbReference type="OrthoDB" id="9803970at2"/>
<dbReference type="InterPro" id="IPR003593">
    <property type="entry name" value="AAA+_ATPase"/>
</dbReference>
<evidence type="ECO:0000256" key="1">
    <source>
        <dbReference type="ARBA" id="ARBA00022553"/>
    </source>
</evidence>
<dbReference type="InterPro" id="IPR025944">
    <property type="entry name" value="Sigma_54_int_dom_CS"/>
</dbReference>
<dbReference type="HOGENOM" id="CLU_000445_0_6_0"/>
<dbReference type="Gene3D" id="1.10.8.60">
    <property type="match status" value="1"/>
</dbReference>
<dbReference type="Pfam" id="PF02954">
    <property type="entry name" value="HTH_8"/>
    <property type="match status" value="1"/>
</dbReference>
<dbReference type="PROSITE" id="PS50045">
    <property type="entry name" value="SIGMA54_INTERACT_4"/>
    <property type="match status" value="1"/>
</dbReference>
<name>C1F7D7_ACIC5</name>
<accession>C1F7D7</accession>
<dbReference type="InterPro" id="IPR058031">
    <property type="entry name" value="AAA_lid_NorR"/>
</dbReference>
<dbReference type="Pfam" id="PF25601">
    <property type="entry name" value="AAA_lid_14"/>
    <property type="match status" value="1"/>
</dbReference>
<keyword evidence="3" id="KW-0067">ATP-binding</keyword>
<sequence>MNHILIVDDEAEIRQSLEEILKEEGYIVTTAATATEARTLLHDAAYDVMLLDIWLPDGDGLDVLANAQTLGTDSRPEVIVISGHANIATAVKATKLGAFDFLEKPLLLERTLIVVKNAMEAKRLQSDNLEFRRQLALEQHVSGESVAAKALRQQIALMAPTNGRVLIYGESGAGKEVIARAIHAGSLRRERVFVELNCAAIPEDFIEAELFGYRNAAVAGGPNEKRGTFERASGGTLFLDEVGDMSLKTQAKVLRVLDEQSFVPIGATQPLQVDVRVIAATNKNLEDEIAKGNFREDLFYRLNVIPFFVPPLRDRREDIPVLVSEFLLGFGREYGRTHVEISRDAVDALMQYHWPGNVRELRNMVERVLILNPQVRRIEKKHLPVLAQRTAHKQEDFQSLQHAREAYERDYILRKIEECKGNISRAAEVLGLERSHLYRKMKTLGIGVRE</sequence>
<proteinExistence type="predicted"/>
<dbReference type="InterPro" id="IPR025662">
    <property type="entry name" value="Sigma_54_int_dom_ATP-bd_1"/>
</dbReference>
<evidence type="ECO:0000256" key="2">
    <source>
        <dbReference type="ARBA" id="ARBA00022741"/>
    </source>
</evidence>
<dbReference type="InterPro" id="IPR002078">
    <property type="entry name" value="Sigma_54_int"/>
</dbReference>
<dbReference type="PANTHER" id="PTHR32071:SF17">
    <property type="entry name" value="TRANSCRIPTIONAL REGULATOR (NTRC FAMILY)"/>
    <property type="match status" value="1"/>
</dbReference>
<dbReference type="Pfam" id="PF00072">
    <property type="entry name" value="Response_reg"/>
    <property type="match status" value="1"/>
</dbReference>
<dbReference type="InterPro" id="IPR002197">
    <property type="entry name" value="HTH_Fis"/>
</dbReference>
<protein>
    <submittedName>
        <fullName evidence="10">Sigma-54 dependent DNA-binding response regulator</fullName>
    </submittedName>
</protein>
<keyword evidence="2" id="KW-0547">Nucleotide-binding</keyword>
<dbReference type="Gene3D" id="1.10.10.60">
    <property type="entry name" value="Homeodomain-like"/>
    <property type="match status" value="1"/>
</dbReference>
<evidence type="ECO:0000313" key="10">
    <source>
        <dbReference type="EMBL" id="ACO33200.1"/>
    </source>
</evidence>
<dbReference type="InterPro" id="IPR009057">
    <property type="entry name" value="Homeodomain-like_sf"/>
</dbReference>
<evidence type="ECO:0000256" key="6">
    <source>
        <dbReference type="ARBA" id="ARBA00023163"/>
    </source>
</evidence>
<dbReference type="Gene3D" id="3.40.50.2300">
    <property type="match status" value="1"/>
</dbReference>
<dbReference type="RefSeq" id="WP_015896817.1">
    <property type="nucleotide sequence ID" value="NC_012483.1"/>
</dbReference>
<evidence type="ECO:0000259" key="8">
    <source>
        <dbReference type="PROSITE" id="PS50045"/>
    </source>
</evidence>
<feature type="domain" description="Sigma-54 factor interaction" evidence="8">
    <location>
        <begin position="141"/>
        <end position="370"/>
    </location>
</feature>
<dbReference type="InterPro" id="IPR025943">
    <property type="entry name" value="Sigma_54_int_dom_ATP-bd_2"/>
</dbReference>
<dbReference type="InterPro" id="IPR027417">
    <property type="entry name" value="P-loop_NTPase"/>
</dbReference>
<gene>
    <name evidence="10" type="ordered locus">ACP_1693</name>
</gene>
<dbReference type="SMART" id="SM00382">
    <property type="entry name" value="AAA"/>
    <property type="match status" value="1"/>
</dbReference>
<dbReference type="GO" id="GO:0043565">
    <property type="term" value="F:sequence-specific DNA binding"/>
    <property type="evidence" value="ECO:0007669"/>
    <property type="project" value="InterPro"/>
</dbReference>
<dbReference type="GO" id="GO:0006355">
    <property type="term" value="P:regulation of DNA-templated transcription"/>
    <property type="evidence" value="ECO:0007669"/>
    <property type="project" value="InterPro"/>
</dbReference>
<dbReference type="Pfam" id="PF00158">
    <property type="entry name" value="Sigma54_activat"/>
    <property type="match status" value="1"/>
</dbReference>
<organism evidence="10 11">
    <name type="scientific">Acidobacterium capsulatum (strain ATCC 51196 / DSM 11244 / BCRC 80197 / JCM 7670 / NBRC 15755 / NCIMB 13165 / 161)</name>
    <dbReference type="NCBI Taxonomy" id="240015"/>
    <lineage>
        <taxon>Bacteria</taxon>
        <taxon>Pseudomonadati</taxon>
        <taxon>Acidobacteriota</taxon>
        <taxon>Terriglobia</taxon>
        <taxon>Terriglobales</taxon>
        <taxon>Acidobacteriaceae</taxon>
        <taxon>Acidobacterium</taxon>
    </lineage>
</organism>
<evidence type="ECO:0000256" key="5">
    <source>
        <dbReference type="ARBA" id="ARBA00023125"/>
    </source>
</evidence>
<keyword evidence="1 7" id="KW-0597">Phosphoprotein</keyword>
<dbReference type="SMART" id="SM00448">
    <property type="entry name" value="REC"/>
    <property type="match status" value="1"/>
</dbReference>
<feature type="domain" description="Response regulatory" evidence="9">
    <location>
        <begin position="3"/>
        <end position="119"/>
    </location>
</feature>
<feature type="modified residue" description="4-aspartylphosphate" evidence="7">
    <location>
        <position position="52"/>
    </location>
</feature>
<dbReference type="FunFam" id="3.40.50.300:FF:000006">
    <property type="entry name" value="DNA-binding transcriptional regulator NtrC"/>
    <property type="match status" value="1"/>
</dbReference>
<keyword evidence="6" id="KW-0804">Transcription</keyword>
<dbReference type="AlphaFoldDB" id="C1F7D7"/>
<dbReference type="Gene3D" id="3.40.50.300">
    <property type="entry name" value="P-loop containing nucleotide triphosphate hydrolases"/>
    <property type="match status" value="1"/>
</dbReference>
<dbReference type="eggNOG" id="COG2204">
    <property type="taxonomic scope" value="Bacteria"/>
</dbReference>
<dbReference type="InterPro" id="IPR011006">
    <property type="entry name" value="CheY-like_superfamily"/>
</dbReference>
<evidence type="ECO:0000256" key="3">
    <source>
        <dbReference type="ARBA" id="ARBA00022840"/>
    </source>
</evidence>
<dbReference type="PRINTS" id="PR01590">
    <property type="entry name" value="HTHFIS"/>
</dbReference>
<evidence type="ECO:0000256" key="4">
    <source>
        <dbReference type="ARBA" id="ARBA00023015"/>
    </source>
</evidence>
<dbReference type="PROSITE" id="PS00676">
    <property type="entry name" value="SIGMA54_INTERACT_2"/>
    <property type="match status" value="1"/>
</dbReference>
<dbReference type="PROSITE" id="PS50110">
    <property type="entry name" value="RESPONSE_REGULATORY"/>
    <property type="match status" value="1"/>
</dbReference>
<dbReference type="Proteomes" id="UP000002207">
    <property type="component" value="Chromosome"/>
</dbReference>
<evidence type="ECO:0000313" key="11">
    <source>
        <dbReference type="Proteomes" id="UP000002207"/>
    </source>
</evidence>
<keyword evidence="5 10" id="KW-0238">DNA-binding</keyword>
<evidence type="ECO:0000256" key="7">
    <source>
        <dbReference type="PROSITE-ProRule" id="PRU00169"/>
    </source>
</evidence>
<dbReference type="SUPFAM" id="SSF52540">
    <property type="entry name" value="P-loop containing nucleoside triphosphate hydrolases"/>
    <property type="match status" value="1"/>
</dbReference>
<dbReference type="CDD" id="cd00009">
    <property type="entry name" value="AAA"/>
    <property type="match status" value="1"/>
</dbReference>
<evidence type="ECO:0000259" key="9">
    <source>
        <dbReference type="PROSITE" id="PS50110"/>
    </source>
</evidence>
<dbReference type="SUPFAM" id="SSF52172">
    <property type="entry name" value="CheY-like"/>
    <property type="match status" value="1"/>
</dbReference>
<dbReference type="STRING" id="240015.ACP_1693"/>
<dbReference type="KEGG" id="aca:ACP_1693"/>
<dbReference type="PROSITE" id="PS00688">
    <property type="entry name" value="SIGMA54_INTERACT_3"/>
    <property type="match status" value="1"/>
</dbReference>
<dbReference type="EMBL" id="CP001472">
    <property type="protein sequence ID" value="ACO33200.1"/>
    <property type="molecule type" value="Genomic_DNA"/>
</dbReference>
<dbReference type="GO" id="GO:0005524">
    <property type="term" value="F:ATP binding"/>
    <property type="evidence" value="ECO:0007669"/>
    <property type="project" value="UniProtKB-KW"/>
</dbReference>
<reference evidence="10 11" key="1">
    <citation type="journal article" date="2009" name="Appl. Environ. Microbiol.">
        <title>Three genomes from the phylum Acidobacteria provide insight into the lifestyles of these microorganisms in soils.</title>
        <authorList>
            <person name="Ward N.L."/>
            <person name="Challacombe J.F."/>
            <person name="Janssen P.H."/>
            <person name="Henrissat B."/>
            <person name="Coutinho P.M."/>
            <person name="Wu M."/>
            <person name="Xie G."/>
            <person name="Haft D.H."/>
            <person name="Sait M."/>
            <person name="Badger J."/>
            <person name="Barabote R.D."/>
            <person name="Bradley B."/>
            <person name="Brettin T.S."/>
            <person name="Brinkac L.M."/>
            <person name="Bruce D."/>
            <person name="Creasy T."/>
            <person name="Daugherty S.C."/>
            <person name="Davidsen T.M."/>
            <person name="DeBoy R.T."/>
            <person name="Detter J.C."/>
            <person name="Dodson R.J."/>
            <person name="Durkin A.S."/>
            <person name="Ganapathy A."/>
            <person name="Gwinn-Giglio M."/>
            <person name="Han C.S."/>
            <person name="Khouri H."/>
            <person name="Kiss H."/>
            <person name="Kothari S.P."/>
            <person name="Madupu R."/>
            <person name="Nelson K.E."/>
            <person name="Nelson W.C."/>
            <person name="Paulsen I."/>
            <person name="Penn K."/>
            <person name="Ren Q."/>
            <person name="Rosovitz M.J."/>
            <person name="Selengut J.D."/>
            <person name="Shrivastava S."/>
            <person name="Sullivan S.A."/>
            <person name="Tapia R."/>
            <person name="Thompson L.S."/>
            <person name="Watkins K.L."/>
            <person name="Yang Q."/>
            <person name="Yu C."/>
            <person name="Zafar N."/>
            <person name="Zhou L."/>
            <person name="Kuske C.R."/>
        </authorList>
    </citation>
    <scope>NUCLEOTIDE SEQUENCE [LARGE SCALE GENOMIC DNA]</scope>
    <source>
        <strain evidence="11">ATCC 51196 / DSM 11244 / BCRC 80197 / JCM 7670 / NBRC 15755 / NCIMB 13165 / 161</strain>
    </source>
</reference>
<dbReference type="PROSITE" id="PS00675">
    <property type="entry name" value="SIGMA54_INTERACT_1"/>
    <property type="match status" value="1"/>
</dbReference>
<keyword evidence="4" id="KW-0805">Transcription regulation</keyword>
<dbReference type="GO" id="GO:0000160">
    <property type="term" value="P:phosphorelay signal transduction system"/>
    <property type="evidence" value="ECO:0007669"/>
    <property type="project" value="InterPro"/>
</dbReference>
<dbReference type="InParanoid" id="C1F7D7"/>
<dbReference type="PANTHER" id="PTHR32071">
    <property type="entry name" value="TRANSCRIPTIONAL REGULATORY PROTEIN"/>
    <property type="match status" value="1"/>
</dbReference>
<keyword evidence="11" id="KW-1185">Reference proteome</keyword>